<reference evidence="16" key="1">
    <citation type="journal article" date="2016" name="Gigascience">
        <title>De novo construction of an expanded transcriptome assembly for the western tarnished plant bug, Lygus hesperus.</title>
        <authorList>
            <person name="Tassone E.E."/>
            <person name="Geib S.M."/>
            <person name="Hall B."/>
            <person name="Fabrick J.A."/>
            <person name="Brent C.S."/>
            <person name="Hull J.J."/>
        </authorList>
    </citation>
    <scope>NUCLEOTIDE SEQUENCE</scope>
</reference>
<evidence type="ECO:0000256" key="2">
    <source>
        <dbReference type="ARBA" id="ARBA00004174"/>
    </source>
</evidence>
<dbReference type="PROSITE" id="PS00086">
    <property type="entry name" value="CYTOCHROME_P450"/>
    <property type="match status" value="1"/>
</dbReference>
<dbReference type="PRINTS" id="PR00385">
    <property type="entry name" value="P450"/>
</dbReference>
<evidence type="ECO:0000256" key="13">
    <source>
        <dbReference type="PIRSR" id="PIRSR602401-1"/>
    </source>
</evidence>
<proteinExistence type="inferred from homology"/>
<comment type="similarity">
    <text evidence="4 14">Belongs to the cytochrome P450 family.</text>
</comment>
<dbReference type="GO" id="GO:0020037">
    <property type="term" value="F:heme binding"/>
    <property type="evidence" value="ECO:0007669"/>
    <property type="project" value="InterPro"/>
</dbReference>
<dbReference type="Gene3D" id="1.10.630.10">
    <property type="entry name" value="Cytochrome P450"/>
    <property type="match status" value="1"/>
</dbReference>
<evidence type="ECO:0000256" key="4">
    <source>
        <dbReference type="ARBA" id="ARBA00010617"/>
    </source>
</evidence>
<dbReference type="GO" id="GO:0005789">
    <property type="term" value="C:endoplasmic reticulum membrane"/>
    <property type="evidence" value="ECO:0007669"/>
    <property type="project" value="UniProtKB-SubCell"/>
</dbReference>
<dbReference type="InterPro" id="IPR036396">
    <property type="entry name" value="Cyt_P450_sf"/>
</dbReference>
<keyword evidence="9 14" id="KW-0560">Oxidoreductase</keyword>
<evidence type="ECO:0000256" key="5">
    <source>
        <dbReference type="ARBA" id="ARBA00022617"/>
    </source>
</evidence>
<keyword evidence="5 13" id="KW-0349">Heme</keyword>
<evidence type="ECO:0000256" key="9">
    <source>
        <dbReference type="ARBA" id="ARBA00023002"/>
    </source>
</evidence>
<dbReference type="AlphaFoldDB" id="A0A146L945"/>
<feature type="binding site" description="axial binding residue" evidence="13">
    <location>
        <position position="478"/>
    </location>
    <ligand>
        <name>heme</name>
        <dbReference type="ChEBI" id="CHEBI:30413"/>
    </ligand>
    <ligandPart>
        <name>Fe</name>
        <dbReference type="ChEBI" id="CHEBI:18248"/>
    </ligandPart>
</feature>
<feature type="transmembrane region" description="Helical" evidence="15">
    <location>
        <begin position="20"/>
        <end position="46"/>
    </location>
</feature>
<evidence type="ECO:0000256" key="6">
    <source>
        <dbReference type="ARBA" id="ARBA00022723"/>
    </source>
</evidence>
<protein>
    <submittedName>
        <fullName evidence="16">Putative cytochrome P450 6a14</fullName>
    </submittedName>
</protein>
<keyword evidence="8" id="KW-0492">Microsome</keyword>
<dbReference type="GO" id="GO:0016705">
    <property type="term" value="F:oxidoreductase activity, acting on paired donors, with incorporation or reduction of molecular oxygen"/>
    <property type="evidence" value="ECO:0007669"/>
    <property type="project" value="InterPro"/>
</dbReference>
<dbReference type="Pfam" id="PF00067">
    <property type="entry name" value="p450"/>
    <property type="match status" value="1"/>
</dbReference>
<dbReference type="InterPro" id="IPR001128">
    <property type="entry name" value="Cyt_P450"/>
</dbReference>
<organism evidence="16">
    <name type="scientific">Lygus hesperus</name>
    <name type="common">Western plant bug</name>
    <dbReference type="NCBI Taxonomy" id="30085"/>
    <lineage>
        <taxon>Eukaryota</taxon>
        <taxon>Metazoa</taxon>
        <taxon>Ecdysozoa</taxon>
        <taxon>Arthropoda</taxon>
        <taxon>Hexapoda</taxon>
        <taxon>Insecta</taxon>
        <taxon>Pterygota</taxon>
        <taxon>Neoptera</taxon>
        <taxon>Paraneoptera</taxon>
        <taxon>Hemiptera</taxon>
        <taxon>Heteroptera</taxon>
        <taxon>Panheteroptera</taxon>
        <taxon>Cimicomorpha</taxon>
        <taxon>Miridae</taxon>
        <taxon>Mirini</taxon>
        <taxon>Lygus</taxon>
    </lineage>
</organism>
<dbReference type="PANTHER" id="PTHR24292:SF54">
    <property type="entry name" value="CYP9F3-RELATED"/>
    <property type="match status" value="1"/>
</dbReference>
<accession>A0A146L945</accession>
<comment type="cofactor">
    <cofactor evidence="1 13">
        <name>heme</name>
        <dbReference type="ChEBI" id="CHEBI:30413"/>
    </cofactor>
</comment>
<name>A0A146L945_LYGHE</name>
<evidence type="ECO:0000256" key="10">
    <source>
        <dbReference type="ARBA" id="ARBA00023004"/>
    </source>
</evidence>
<keyword evidence="6 13" id="KW-0479">Metal-binding</keyword>
<evidence type="ECO:0000256" key="7">
    <source>
        <dbReference type="ARBA" id="ARBA00022824"/>
    </source>
</evidence>
<keyword evidence="7" id="KW-0256">Endoplasmic reticulum</keyword>
<dbReference type="PRINTS" id="PR00463">
    <property type="entry name" value="EP450I"/>
</dbReference>
<comment type="subcellular location">
    <subcellularLocation>
        <location evidence="3">Endoplasmic reticulum membrane</location>
        <topology evidence="3">Peripheral membrane protein</topology>
    </subcellularLocation>
    <subcellularLocation>
        <location evidence="2">Microsome membrane</location>
        <topology evidence="2">Peripheral membrane protein</topology>
    </subcellularLocation>
</comment>
<dbReference type="InterPro" id="IPR002401">
    <property type="entry name" value="Cyt_P450_E_grp-I"/>
</dbReference>
<dbReference type="SUPFAM" id="SSF48264">
    <property type="entry name" value="Cytochrome P450"/>
    <property type="match status" value="1"/>
</dbReference>
<dbReference type="InterPro" id="IPR050476">
    <property type="entry name" value="Insect_CytP450_Detox"/>
</dbReference>
<sequence length="538" mass="61421">MYVPTLCNTTCRKKHILHFWYIYSKTTMILEISLFFASLAVLYFYLMSHYNFWDKTCVPALKPKYPFFGNTVDVLFSLKDVMTIQKDIYNAFPNQRFVGLFTFTRPNLFVRDPAMIEQITIKDFPFASDRGISDDPRATPLSMHLINTRNDHWRSLRNKLTPTFTSGKLKGMHGQLLDCADSLVEHMKTIESAETFEARDLMACFTTDVIASCAFGLNIDTLTDRNSLFRAFGKATFNFSPTRKIFRTIRRLLGPLARFISLPGGIKPKLIEFFIKAVDDTVEYRKKNGVVRQDFLHLMNELVEKEREMVSNGQMDPNDPHMFDHATLVSNAFVFFVAGFETTATTISYALYELALNQQIQEDLHKEIVTVSAKHNGKLTFEAFQDMKYLDQVISETLRLYPPVPALTRKVTKDYRVPHTDVVLPAGSFMTLPIVALQLDPALFPDPLTFNPDRFSEEKGQTIVKGSYMPFGSGPRICIGARFAKLEIQVALAKIILKYNIMKCDKTQVPLTRCKASFMNVPDKGIWLKIKPRTTAAA</sequence>
<dbReference type="EMBL" id="GDHC01014883">
    <property type="protein sequence ID" value="JAQ03746.1"/>
    <property type="molecule type" value="Transcribed_RNA"/>
</dbReference>
<keyword evidence="10 13" id="KW-0408">Iron</keyword>
<evidence type="ECO:0000256" key="12">
    <source>
        <dbReference type="ARBA" id="ARBA00023136"/>
    </source>
</evidence>
<dbReference type="FunFam" id="1.10.630.10:FF:000042">
    <property type="entry name" value="Cytochrome P450"/>
    <property type="match status" value="1"/>
</dbReference>
<evidence type="ECO:0000313" key="16">
    <source>
        <dbReference type="EMBL" id="JAQ03746.1"/>
    </source>
</evidence>
<gene>
    <name evidence="16" type="primary">Cyp6a14_7</name>
    <name evidence="16" type="ORF">g.51921</name>
</gene>
<dbReference type="PANTHER" id="PTHR24292">
    <property type="entry name" value="CYTOCHROME P450"/>
    <property type="match status" value="1"/>
</dbReference>
<keyword evidence="15" id="KW-0812">Transmembrane</keyword>
<evidence type="ECO:0000256" key="8">
    <source>
        <dbReference type="ARBA" id="ARBA00022848"/>
    </source>
</evidence>
<dbReference type="GO" id="GO:0004497">
    <property type="term" value="F:monooxygenase activity"/>
    <property type="evidence" value="ECO:0007669"/>
    <property type="project" value="UniProtKB-KW"/>
</dbReference>
<evidence type="ECO:0000256" key="3">
    <source>
        <dbReference type="ARBA" id="ARBA00004406"/>
    </source>
</evidence>
<keyword evidence="12 15" id="KW-0472">Membrane</keyword>
<dbReference type="InterPro" id="IPR017972">
    <property type="entry name" value="Cyt_P450_CS"/>
</dbReference>
<keyword evidence="11 14" id="KW-0503">Monooxygenase</keyword>
<evidence type="ECO:0000256" key="14">
    <source>
        <dbReference type="RuleBase" id="RU000461"/>
    </source>
</evidence>
<evidence type="ECO:0000256" key="15">
    <source>
        <dbReference type="SAM" id="Phobius"/>
    </source>
</evidence>
<dbReference type="CDD" id="cd11056">
    <property type="entry name" value="CYP6-like"/>
    <property type="match status" value="1"/>
</dbReference>
<dbReference type="GO" id="GO:0005506">
    <property type="term" value="F:iron ion binding"/>
    <property type="evidence" value="ECO:0007669"/>
    <property type="project" value="InterPro"/>
</dbReference>
<evidence type="ECO:0000256" key="11">
    <source>
        <dbReference type="ARBA" id="ARBA00023033"/>
    </source>
</evidence>
<evidence type="ECO:0000256" key="1">
    <source>
        <dbReference type="ARBA" id="ARBA00001971"/>
    </source>
</evidence>
<keyword evidence="15" id="KW-1133">Transmembrane helix</keyword>